<dbReference type="InterPro" id="IPR036390">
    <property type="entry name" value="WH_DNA-bd_sf"/>
</dbReference>
<dbReference type="SUPFAM" id="SSF46785">
    <property type="entry name" value="Winged helix' DNA-binding domain"/>
    <property type="match status" value="1"/>
</dbReference>
<dbReference type="HOGENOM" id="CLU_083287_2_4_9"/>
<dbReference type="InterPro" id="IPR036388">
    <property type="entry name" value="WH-like_DNA-bd_sf"/>
</dbReference>
<dbReference type="OrthoDB" id="5195026at2"/>
<dbReference type="GO" id="GO:0006950">
    <property type="term" value="P:response to stress"/>
    <property type="evidence" value="ECO:0007669"/>
    <property type="project" value="TreeGrafter"/>
</dbReference>
<reference evidence="4" key="2">
    <citation type="submission" date="2015-03" db="EMBL/GenBank/DDBJ databases">
        <title>Genome sequence of Paenibacillus beijingensis strain DSM 24997T.</title>
        <authorList>
            <person name="Kwak Y."/>
            <person name="Shin J.-H."/>
        </authorList>
    </citation>
    <scope>NUCLEOTIDE SEQUENCE [LARGE SCALE GENOMIC DNA]</scope>
    <source>
        <strain evidence="4">DSM 24997</strain>
    </source>
</reference>
<dbReference type="Proteomes" id="UP000032633">
    <property type="component" value="Chromosome"/>
</dbReference>
<dbReference type="InterPro" id="IPR000835">
    <property type="entry name" value="HTH_MarR-typ"/>
</dbReference>
<evidence type="ECO:0000313" key="3">
    <source>
        <dbReference type="EMBL" id="AJY75925.1"/>
    </source>
</evidence>
<dbReference type="AlphaFoldDB" id="A0A0D5NLA2"/>
<evidence type="ECO:0000313" key="4">
    <source>
        <dbReference type="Proteomes" id="UP000032633"/>
    </source>
</evidence>
<keyword evidence="4" id="KW-1185">Reference proteome</keyword>
<dbReference type="PANTHER" id="PTHR33164:SF99">
    <property type="entry name" value="MARR FAMILY REGULATORY PROTEIN"/>
    <property type="match status" value="1"/>
</dbReference>
<dbReference type="GO" id="GO:0003677">
    <property type="term" value="F:DNA binding"/>
    <property type="evidence" value="ECO:0007669"/>
    <property type="project" value="UniProtKB-KW"/>
</dbReference>
<keyword evidence="1" id="KW-0238">DNA-binding</keyword>
<dbReference type="STRING" id="1126833.VN24_16920"/>
<dbReference type="KEGG" id="pbj:VN24_16920"/>
<dbReference type="PANTHER" id="PTHR33164">
    <property type="entry name" value="TRANSCRIPTIONAL REGULATOR, MARR FAMILY"/>
    <property type="match status" value="1"/>
</dbReference>
<organism evidence="3 4">
    <name type="scientific">Paenibacillus beijingensis</name>
    <dbReference type="NCBI Taxonomy" id="1126833"/>
    <lineage>
        <taxon>Bacteria</taxon>
        <taxon>Bacillati</taxon>
        <taxon>Bacillota</taxon>
        <taxon>Bacilli</taxon>
        <taxon>Bacillales</taxon>
        <taxon>Paenibacillaceae</taxon>
        <taxon>Paenibacillus</taxon>
    </lineage>
</organism>
<dbReference type="SMART" id="SM00347">
    <property type="entry name" value="HTH_MARR"/>
    <property type="match status" value="1"/>
</dbReference>
<dbReference type="Gene3D" id="1.10.10.10">
    <property type="entry name" value="Winged helix-like DNA-binding domain superfamily/Winged helix DNA-binding domain"/>
    <property type="match status" value="1"/>
</dbReference>
<dbReference type="Pfam" id="PF12802">
    <property type="entry name" value="MarR_2"/>
    <property type="match status" value="1"/>
</dbReference>
<evidence type="ECO:0000256" key="1">
    <source>
        <dbReference type="ARBA" id="ARBA00023125"/>
    </source>
</evidence>
<reference evidence="3 4" key="1">
    <citation type="journal article" date="2015" name="J. Biotechnol.">
        <title>Complete genome sequence of Paenibacillus beijingensis 7188(T) (=DSM 24997(T)), a novel rhizobacterium from jujube garden soil.</title>
        <authorList>
            <person name="Kwak Y."/>
            <person name="Shin J.H."/>
        </authorList>
    </citation>
    <scope>NUCLEOTIDE SEQUENCE [LARGE SCALE GENOMIC DNA]</scope>
    <source>
        <strain evidence="3 4">DSM 24997</strain>
    </source>
</reference>
<dbReference type="InterPro" id="IPR039422">
    <property type="entry name" value="MarR/SlyA-like"/>
</dbReference>
<proteinExistence type="predicted"/>
<dbReference type="RefSeq" id="WP_045671353.1">
    <property type="nucleotide sequence ID" value="NZ_CP011058.1"/>
</dbReference>
<name>A0A0D5NLA2_9BACL</name>
<dbReference type="GO" id="GO:0003700">
    <property type="term" value="F:DNA-binding transcription factor activity"/>
    <property type="evidence" value="ECO:0007669"/>
    <property type="project" value="InterPro"/>
</dbReference>
<sequence>MENDPNNRLITSWLTLTQIQMNIANELEAALQEEYHLSLKEFYLLLFLSEAPDKKLRLQQLETMVGLSQSAMSRLVSRFEAKGCGALQRHICDDDRRGVYTSLTRIGEEKLEKALVTFKAVLEKQLSEVEMQSLLQQFIHLNSR</sequence>
<dbReference type="PATRIC" id="fig|1126833.4.peg.3710"/>
<evidence type="ECO:0000259" key="2">
    <source>
        <dbReference type="SMART" id="SM00347"/>
    </source>
</evidence>
<protein>
    <submittedName>
        <fullName evidence="3">MarR family transcriptional regulator</fullName>
    </submittedName>
</protein>
<dbReference type="EMBL" id="CP011058">
    <property type="protein sequence ID" value="AJY75925.1"/>
    <property type="molecule type" value="Genomic_DNA"/>
</dbReference>
<accession>A0A0D5NLA2</accession>
<gene>
    <name evidence="3" type="ORF">VN24_16920</name>
</gene>
<feature type="domain" description="HTH marR-type" evidence="2">
    <location>
        <begin position="30"/>
        <end position="131"/>
    </location>
</feature>